<dbReference type="AlphaFoldDB" id="A0AA39XLG9"/>
<organism evidence="2 3">
    <name type="scientific">Bombardia bombarda</name>
    <dbReference type="NCBI Taxonomy" id="252184"/>
    <lineage>
        <taxon>Eukaryota</taxon>
        <taxon>Fungi</taxon>
        <taxon>Dikarya</taxon>
        <taxon>Ascomycota</taxon>
        <taxon>Pezizomycotina</taxon>
        <taxon>Sordariomycetes</taxon>
        <taxon>Sordariomycetidae</taxon>
        <taxon>Sordariales</taxon>
        <taxon>Lasiosphaeriaceae</taxon>
        <taxon>Bombardia</taxon>
    </lineage>
</organism>
<protein>
    <submittedName>
        <fullName evidence="2">Uncharacterized protein</fullName>
    </submittedName>
</protein>
<accession>A0AA39XLG9</accession>
<feature type="compositionally biased region" description="Basic and acidic residues" evidence="1">
    <location>
        <begin position="147"/>
        <end position="167"/>
    </location>
</feature>
<feature type="compositionally biased region" description="Low complexity" evidence="1">
    <location>
        <begin position="77"/>
        <end position="90"/>
    </location>
</feature>
<sequence length="292" mass="31910">MSSYQLPEDQNSIVTSTTKTQEHWIDPLSEDEDTDSSRVSPQAGSSPLSSPSTNIFQRSSGSKSPQSGSETEKEPSKMSSRSSKQHSPSSSKKDKSLSKASSKSKTDDWTDVTEPEERRRIQNRIAQRKFSKFDHDWSWSHGSQHNGETEIIHLGEKAREQKDRAQRDAQNQQYAGSSYHIPEADELPADEELSGLPWGSINMRHVVARGHATASQQGSRLSDPQLGDNPYLGVYGGAAGGVAPGGYGGYAQMSNFDGRDASSGGDDRYYDSPYYYDYDATSGGSGPGSHQM</sequence>
<dbReference type="Proteomes" id="UP001174934">
    <property type="component" value="Unassembled WGS sequence"/>
</dbReference>
<keyword evidence="3" id="KW-1185">Reference proteome</keyword>
<comment type="caution">
    <text evidence="2">The sequence shown here is derived from an EMBL/GenBank/DDBJ whole genome shotgun (WGS) entry which is preliminary data.</text>
</comment>
<evidence type="ECO:0000313" key="2">
    <source>
        <dbReference type="EMBL" id="KAK0636212.1"/>
    </source>
</evidence>
<dbReference type="EMBL" id="JAULSR010000001">
    <property type="protein sequence ID" value="KAK0636212.1"/>
    <property type="molecule type" value="Genomic_DNA"/>
</dbReference>
<feature type="region of interest" description="Disordered" evidence="1">
    <location>
        <begin position="1"/>
        <end position="195"/>
    </location>
</feature>
<evidence type="ECO:0000256" key="1">
    <source>
        <dbReference type="SAM" id="MobiDB-lite"/>
    </source>
</evidence>
<dbReference type="InterPro" id="IPR052635">
    <property type="entry name" value="Sec_Metab_Biosynth_Reg"/>
</dbReference>
<dbReference type="PANTHER" id="PTHR39607">
    <property type="entry name" value="XANTHOCILLIN BIOSYNTHESIS CLUSTER TRANSCRIPTION FACTOR XANC-RELATED"/>
    <property type="match status" value="1"/>
</dbReference>
<feature type="compositionally biased region" description="Acidic residues" evidence="1">
    <location>
        <begin position="184"/>
        <end position="193"/>
    </location>
</feature>
<proteinExistence type="predicted"/>
<feature type="compositionally biased region" description="Polar residues" evidence="1">
    <location>
        <begin position="1"/>
        <end position="19"/>
    </location>
</feature>
<evidence type="ECO:0000313" key="3">
    <source>
        <dbReference type="Proteomes" id="UP001174934"/>
    </source>
</evidence>
<reference evidence="2" key="1">
    <citation type="submission" date="2023-06" db="EMBL/GenBank/DDBJ databases">
        <title>Genome-scale phylogeny and comparative genomics of the fungal order Sordariales.</title>
        <authorList>
            <consortium name="Lawrence Berkeley National Laboratory"/>
            <person name="Hensen N."/>
            <person name="Bonometti L."/>
            <person name="Westerberg I."/>
            <person name="Brannstrom I.O."/>
            <person name="Guillou S."/>
            <person name="Cros-Aarteil S."/>
            <person name="Calhoun S."/>
            <person name="Haridas S."/>
            <person name="Kuo A."/>
            <person name="Mondo S."/>
            <person name="Pangilinan J."/>
            <person name="Riley R."/>
            <person name="LaButti K."/>
            <person name="Andreopoulos B."/>
            <person name="Lipzen A."/>
            <person name="Chen C."/>
            <person name="Yanf M."/>
            <person name="Daum C."/>
            <person name="Ng V."/>
            <person name="Clum A."/>
            <person name="Steindorff A."/>
            <person name="Ohm R."/>
            <person name="Martin F."/>
            <person name="Silar P."/>
            <person name="Natvig D."/>
            <person name="Lalanne C."/>
            <person name="Gautier V."/>
            <person name="Ament-velasquez S.L."/>
            <person name="Kruys A."/>
            <person name="Hutchinson M.I."/>
            <person name="Powell A.J."/>
            <person name="Barry K."/>
            <person name="Miller A.N."/>
            <person name="Grigoriev I.V."/>
            <person name="Debuchy R."/>
            <person name="Gladieux P."/>
            <person name="Thoren M.H."/>
            <person name="Johannesson H."/>
        </authorList>
    </citation>
    <scope>NUCLEOTIDE SEQUENCE</scope>
    <source>
        <strain evidence="2">SMH3391-2</strain>
    </source>
</reference>
<feature type="compositionally biased region" description="Low complexity" evidence="1">
    <location>
        <begin position="59"/>
        <end position="69"/>
    </location>
</feature>
<gene>
    <name evidence="2" type="ORF">B0T17DRAFT_72121</name>
</gene>
<name>A0AA39XLG9_9PEZI</name>
<dbReference type="PANTHER" id="PTHR39607:SF2">
    <property type="entry name" value="BZIP DOMAIN-CONTAINING PROTEIN"/>
    <property type="match status" value="1"/>
</dbReference>
<feature type="compositionally biased region" description="Polar residues" evidence="1">
    <location>
        <begin position="37"/>
        <end position="58"/>
    </location>
</feature>